<dbReference type="KEGG" id="arac:E0W69_017735"/>
<dbReference type="Proteomes" id="UP000292424">
    <property type="component" value="Chromosome"/>
</dbReference>
<sequence length="220" mass="24901">MSTNFANAQQSLHPVLGHHSSLTSSNYNFFPLLSKDALPQIHFAKDAFISLKSEIKDFPKDIQFQDFLDSSKPLVVAFVNATKKIEDISIWKGLEADVQVMGGQLLLITNGSKKDFSFKIRSEKELNIYEDKENLIAELFGLYDTENDLSDWLSGVEENLPLPAFYVIDLKSTVIYHYIDYSLKTTNKDFSSHAFVRNLLTSVYQAASTNFSAQLRKVIS</sequence>
<dbReference type="AlphaFoldDB" id="A0A5P2G3M6"/>
<gene>
    <name evidence="1" type="ORF">E0W69_017735</name>
</gene>
<organism evidence="1 2">
    <name type="scientific">Rhizosphaericola mali</name>
    <dbReference type="NCBI Taxonomy" id="2545455"/>
    <lineage>
        <taxon>Bacteria</taxon>
        <taxon>Pseudomonadati</taxon>
        <taxon>Bacteroidota</taxon>
        <taxon>Chitinophagia</taxon>
        <taxon>Chitinophagales</taxon>
        <taxon>Chitinophagaceae</taxon>
        <taxon>Rhizosphaericola</taxon>
    </lineage>
</organism>
<name>A0A5P2G3M6_9BACT</name>
<dbReference type="OrthoDB" id="645652at2"/>
<dbReference type="RefSeq" id="WP_131331398.1">
    <property type="nucleotide sequence ID" value="NZ_CP044016.1"/>
</dbReference>
<dbReference type="EMBL" id="CP044016">
    <property type="protein sequence ID" value="QES90416.1"/>
    <property type="molecule type" value="Genomic_DNA"/>
</dbReference>
<evidence type="ECO:0000313" key="2">
    <source>
        <dbReference type="Proteomes" id="UP000292424"/>
    </source>
</evidence>
<evidence type="ECO:0000313" key="1">
    <source>
        <dbReference type="EMBL" id="QES90416.1"/>
    </source>
</evidence>
<protein>
    <submittedName>
        <fullName evidence="1">Uncharacterized protein</fullName>
    </submittedName>
</protein>
<proteinExistence type="predicted"/>
<reference evidence="1 2" key="1">
    <citation type="submission" date="2019-09" db="EMBL/GenBank/DDBJ databases">
        <title>Complete genome sequence of Arachidicoccus sp. B3-10 isolated from apple orchard soil.</title>
        <authorList>
            <person name="Kim H.S."/>
            <person name="Han K.-I."/>
            <person name="Suh M.K."/>
            <person name="Lee K.C."/>
            <person name="Eom M.K."/>
            <person name="Kim J.-S."/>
            <person name="Kang S.W."/>
            <person name="Sin Y."/>
            <person name="Lee J.-S."/>
        </authorList>
    </citation>
    <scope>NUCLEOTIDE SEQUENCE [LARGE SCALE GENOMIC DNA]</scope>
    <source>
        <strain evidence="1 2">B3-10</strain>
    </source>
</reference>
<accession>A0A5P2G3M6</accession>
<keyword evidence="2" id="KW-1185">Reference proteome</keyword>